<evidence type="ECO:0000256" key="13">
    <source>
        <dbReference type="SAM" id="MobiDB-lite"/>
    </source>
</evidence>
<dbReference type="InterPro" id="IPR042097">
    <property type="entry name" value="Aminopeptidase_N-like_N_sf"/>
</dbReference>
<dbReference type="Gene3D" id="1.10.390.10">
    <property type="entry name" value="Neutral Protease Domain 2"/>
    <property type="match status" value="1"/>
</dbReference>
<evidence type="ECO:0000256" key="11">
    <source>
        <dbReference type="ARBA" id="ARBA00029811"/>
    </source>
</evidence>
<evidence type="ECO:0000259" key="15">
    <source>
        <dbReference type="Pfam" id="PF01433"/>
    </source>
</evidence>
<evidence type="ECO:0000259" key="16">
    <source>
        <dbReference type="Pfam" id="PF17900"/>
    </source>
</evidence>
<evidence type="ECO:0000256" key="4">
    <source>
        <dbReference type="ARBA" id="ARBA00012564"/>
    </source>
</evidence>
<dbReference type="InterPro" id="IPR014782">
    <property type="entry name" value="Peptidase_M1_dom"/>
</dbReference>
<dbReference type="SUPFAM" id="SSF63737">
    <property type="entry name" value="Leukotriene A4 hydrolase N-terminal domain"/>
    <property type="match status" value="1"/>
</dbReference>
<evidence type="ECO:0000256" key="12">
    <source>
        <dbReference type="ARBA" id="ARBA00031533"/>
    </source>
</evidence>
<proteinExistence type="inferred from homology"/>
<dbReference type="STRING" id="35622.SAMN04489764_0829"/>
<dbReference type="PANTHER" id="PTHR11533">
    <property type="entry name" value="PROTEASE M1 ZINC METALLOPROTEASE"/>
    <property type="match status" value="1"/>
</dbReference>
<evidence type="ECO:0000256" key="5">
    <source>
        <dbReference type="ARBA" id="ARBA00015611"/>
    </source>
</evidence>
<dbReference type="RefSeq" id="WP_093257840.1">
    <property type="nucleotide sequence ID" value="NZ_FNKK01000002.1"/>
</dbReference>
<dbReference type="PANTHER" id="PTHR11533:SF297">
    <property type="entry name" value="AMINOPEPTIDASE N"/>
    <property type="match status" value="1"/>
</dbReference>
<dbReference type="InterPro" id="IPR027268">
    <property type="entry name" value="Peptidase_M4/M1_CTD_sf"/>
</dbReference>
<dbReference type="GO" id="GO:0008270">
    <property type="term" value="F:zinc ion binding"/>
    <property type="evidence" value="ECO:0007669"/>
    <property type="project" value="InterPro"/>
</dbReference>
<dbReference type="PRINTS" id="PR00756">
    <property type="entry name" value="ALADIPTASE"/>
</dbReference>
<comment type="similarity">
    <text evidence="3">Belongs to the peptidase M1 family.</text>
</comment>
<comment type="cofactor">
    <cofactor evidence="2">
        <name>Zn(2+)</name>
        <dbReference type="ChEBI" id="CHEBI:29105"/>
    </cofactor>
</comment>
<comment type="catalytic activity">
    <reaction evidence="1">
        <text>Release of an N-terminal amino acid, Xaa-|-Yaa- from a peptide, amide or arylamide. Xaa is preferably Ala, but may be most amino acids including Pro (slow action). When a terminal hydrophobic residue is followed by a prolyl residue, the two may be released as an intact Xaa-Pro dipeptide.</text>
        <dbReference type="EC" id="3.4.11.2"/>
    </reaction>
</comment>
<dbReference type="EMBL" id="FNKK01000002">
    <property type="protein sequence ID" value="SDQ47715.1"/>
    <property type="molecule type" value="Genomic_DNA"/>
</dbReference>
<dbReference type="Pfam" id="PF01433">
    <property type="entry name" value="Peptidase_M1"/>
    <property type="match status" value="1"/>
</dbReference>
<evidence type="ECO:0000256" key="6">
    <source>
        <dbReference type="ARBA" id="ARBA00022670"/>
    </source>
</evidence>
<feature type="signal peptide" evidence="14">
    <location>
        <begin position="1"/>
        <end position="19"/>
    </location>
</feature>
<evidence type="ECO:0000256" key="10">
    <source>
        <dbReference type="ARBA" id="ARBA00023049"/>
    </source>
</evidence>
<evidence type="ECO:0000256" key="7">
    <source>
        <dbReference type="ARBA" id="ARBA00022723"/>
    </source>
</evidence>
<dbReference type="PROSITE" id="PS51257">
    <property type="entry name" value="PROKAR_LIPOPROTEIN"/>
    <property type="match status" value="1"/>
</dbReference>
<evidence type="ECO:0000256" key="1">
    <source>
        <dbReference type="ARBA" id="ARBA00000098"/>
    </source>
</evidence>
<accession>A0A1H1B6Y4</accession>
<feature type="chain" id="PRO_5039231689" description="Aminopeptidase N" evidence="14">
    <location>
        <begin position="20"/>
        <end position="488"/>
    </location>
</feature>
<evidence type="ECO:0000313" key="17">
    <source>
        <dbReference type="EMBL" id="SDQ47715.1"/>
    </source>
</evidence>
<dbReference type="OrthoDB" id="100605at2"/>
<evidence type="ECO:0000256" key="8">
    <source>
        <dbReference type="ARBA" id="ARBA00022801"/>
    </source>
</evidence>
<dbReference type="InterPro" id="IPR045357">
    <property type="entry name" value="Aminopeptidase_N-like_N"/>
</dbReference>
<dbReference type="GO" id="GO:0008237">
    <property type="term" value="F:metallopeptidase activity"/>
    <property type="evidence" value="ECO:0007669"/>
    <property type="project" value="UniProtKB-KW"/>
</dbReference>
<reference evidence="17 18" key="1">
    <citation type="submission" date="2016-10" db="EMBL/GenBank/DDBJ databases">
        <authorList>
            <person name="de Groot N.N."/>
        </authorList>
    </citation>
    <scope>NUCLEOTIDE SEQUENCE [LARGE SCALE GENOMIC DNA]</scope>
    <source>
        <strain evidence="17 18">DSM 43794</strain>
    </source>
</reference>
<keyword evidence="10" id="KW-0482">Metalloprotease</keyword>
<evidence type="ECO:0000256" key="14">
    <source>
        <dbReference type="SAM" id="SignalP"/>
    </source>
</evidence>
<gene>
    <name evidence="17" type="ORF">SAMN04489764_0829</name>
</gene>
<dbReference type="Gene3D" id="2.60.40.1730">
    <property type="entry name" value="tricorn interacting facor f3 domain"/>
    <property type="match status" value="1"/>
</dbReference>
<protein>
    <recommendedName>
        <fullName evidence="5">Aminopeptidase N</fullName>
        <ecNumber evidence="4">3.4.11.2</ecNumber>
    </recommendedName>
    <alternativeName>
        <fullName evidence="11">Alanine aminopeptidase</fullName>
    </alternativeName>
    <alternativeName>
        <fullName evidence="12">Lysyl aminopeptidase</fullName>
    </alternativeName>
</protein>
<feature type="compositionally biased region" description="Low complexity" evidence="13">
    <location>
        <begin position="34"/>
        <end position="59"/>
    </location>
</feature>
<dbReference type="GO" id="GO:0006508">
    <property type="term" value="P:proteolysis"/>
    <property type="evidence" value="ECO:0007669"/>
    <property type="project" value="UniProtKB-KW"/>
</dbReference>
<evidence type="ECO:0000313" key="18">
    <source>
        <dbReference type="Proteomes" id="UP000217103"/>
    </source>
</evidence>
<name>A0A1H1B6Y4_9ACTN</name>
<keyword evidence="6" id="KW-0645">Protease</keyword>
<dbReference type="Pfam" id="PF17900">
    <property type="entry name" value="Peptidase_M1_N"/>
    <property type="match status" value="1"/>
</dbReference>
<sequence length="488" mass="53011">MGLRRLALALSATALGVSACTSPGNIADAPVTTPSAAGAATPSPAASATGTATQATAGAPGIGDPDFPTDGNGGYDVARYRLKLDYDPGTEHLKGTAVLEARTLQSLSRFNLDLSGLKVESVAVNDRAARFTRSGTELTVIPATPLASGTDFTVRVAYSGTPEPIRDADDLGVYGFIRTSDGAFVTCEPNGAKTWFPGNDHPADKARFEFEITVPEGLVVLANGEQVGEPRTSGGKTTFVWREDHPMATYLATMTLGEFVLKEGKTPGGIRNLAATDPKFRRSLNKVYDLSAKITDYWSTVFGDYPFSSTGGVVDDFATGYALENQTKPMYGGFHPDEGIIAHELAHQWFGNSVSIKRWRDLWLNEGFATYAEWLWNEHTGKGTAEAAFNGYYQTEDDPMWAYPPGRARPGDLFNNSVYTRGAMTLHALRQRVGDPAFFKILRTWAEERKYGHGTTDDFVALAERLSGKELDSLFDVWLFQPERPADW</sequence>
<dbReference type="GO" id="GO:0016285">
    <property type="term" value="F:alanyl aminopeptidase activity"/>
    <property type="evidence" value="ECO:0007669"/>
    <property type="project" value="UniProtKB-EC"/>
</dbReference>
<dbReference type="InterPro" id="IPR050344">
    <property type="entry name" value="Peptidase_M1_aminopeptidases"/>
</dbReference>
<keyword evidence="9" id="KW-0862">Zinc</keyword>
<dbReference type="AlphaFoldDB" id="A0A1H1B6Y4"/>
<feature type="domain" description="Aminopeptidase N-like N-terminal" evidence="16">
    <location>
        <begin position="79"/>
        <end position="251"/>
    </location>
</feature>
<dbReference type="EC" id="3.4.11.2" evidence="4"/>
<feature type="region of interest" description="Disordered" evidence="13">
    <location>
        <begin position="34"/>
        <end position="70"/>
    </location>
</feature>
<organism evidence="17 18">
    <name type="scientific">Thermostaphylospora chromogena</name>
    <dbReference type="NCBI Taxonomy" id="35622"/>
    <lineage>
        <taxon>Bacteria</taxon>
        <taxon>Bacillati</taxon>
        <taxon>Actinomycetota</taxon>
        <taxon>Actinomycetes</taxon>
        <taxon>Streptosporangiales</taxon>
        <taxon>Thermomonosporaceae</taxon>
        <taxon>Thermostaphylospora</taxon>
    </lineage>
</organism>
<evidence type="ECO:0000256" key="9">
    <source>
        <dbReference type="ARBA" id="ARBA00022833"/>
    </source>
</evidence>
<keyword evidence="18" id="KW-1185">Reference proteome</keyword>
<keyword evidence="7" id="KW-0479">Metal-binding</keyword>
<evidence type="ECO:0000256" key="3">
    <source>
        <dbReference type="ARBA" id="ARBA00010136"/>
    </source>
</evidence>
<evidence type="ECO:0000256" key="2">
    <source>
        <dbReference type="ARBA" id="ARBA00001947"/>
    </source>
</evidence>
<dbReference type="Proteomes" id="UP000217103">
    <property type="component" value="Unassembled WGS sequence"/>
</dbReference>
<dbReference type="InterPro" id="IPR001930">
    <property type="entry name" value="Peptidase_M1"/>
</dbReference>
<dbReference type="SUPFAM" id="SSF55486">
    <property type="entry name" value="Metalloproteases ('zincins'), catalytic domain"/>
    <property type="match status" value="1"/>
</dbReference>
<dbReference type="CDD" id="cd09603">
    <property type="entry name" value="M1_APN_like"/>
    <property type="match status" value="1"/>
</dbReference>
<keyword evidence="8" id="KW-0378">Hydrolase</keyword>
<keyword evidence="14" id="KW-0732">Signal</keyword>
<feature type="domain" description="Peptidase M1 membrane alanine aminopeptidase" evidence="15">
    <location>
        <begin position="339"/>
        <end position="478"/>
    </location>
</feature>